<dbReference type="Gene3D" id="3.10.180.10">
    <property type="entry name" value="2,3-Dihydroxybiphenyl 1,2-Dioxygenase, domain 1"/>
    <property type="match status" value="1"/>
</dbReference>
<evidence type="ECO:0000313" key="2">
    <source>
        <dbReference type="Proteomes" id="UP001595696"/>
    </source>
</evidence>
<name>A0ABV8DT05_9NOCA</name>
<evidence type="ECO:0000313" key="1">
    <source>
        <dbReference type="EMBL" id="MFC3962657.1"/>
    </source>
</evidence>
<dbReference type="InterPro" id="IPR029068">
    <property type="entry name" value="Glyas_Bleomycin-R_OHBP_Dase"/>
</dbReference>
<dbReference type="RefSeq" id="WP_378612427.1">
    <property type="nucleotide sequence ID" value="NZ_JBHSAX010000013.1"/>
</dbReference>
<keyword evidence="2" id="KW-1185">Reference proteome</keyword>
<organism evidence="1 2">
    <name type="scientific">Nocardia jiangsuensis</name>
    <dbReference type="NCBI Taxonomy" id="1691563"/>
    <lineage>
        <taxon>Bacteria</taxon>
        <taxon>Bacillati</taxon>
        <taxon>Actinomycetota</taxon>
        <taxon>Actinomycetes</taxon>
        <taxon>Mycobacteriales</taxon>
        <taxon>Nocardiaceae</taxon>
        <taxon>Nocardia</taxon>
    </lineage>
</organism>
<dbReference type="Proteomes" id="UP001595696">
    <property type="component" value="Unassembled WGS sequence"/>
</dbReference>
<reference evidence="2" key="1">
    <citation type="journal article" date="2019" name="Int. J. Syst. Evol. Microbiol.">
        <title>The Global Catalogue of Microorganisms (GCM) 10K type strain sequencing project: providing services to taxonomists for standard genome sequencing and annotation.</title>
        <authorList>
            <consortium name="The Broad Institute Genomics Platform"/>
            <consortium name="The Broad Institute Genome Sequencing Center for Infectious Disease"/>
            <person name="Wu L."/>
            <person name="Ma J."/>
        </authorList>
    </citation>
    <scope>NUCLEOTIDE SEQUENCE [LARGE SCALE GENOMIC DNA]</scope>
    <source>
        <strain evidence="2">CGMCC 4.7330</strain>
    </source>
</reference>
<gene>
    <name evidence="1" type="ORF">ACFO0B_11745</name>
</gene>
<protein>
    <submittedName>
        <fullName evidence="1">Glyoxalase</fullName>
    </submittedName>
</protein>
<proteinExistence type="predicted"/>
<accession>A0ABV8DT05</accession>
<dbReference type="EMBL" id="JBHSAX010000013">
    <property type="protein sequence ID" value="MFC3962657.1"/>
    <property type="molecule type" value="Genomic_DNA"/>
</dbReference>
<comment type="caution">
    <text evidence="1">The sequence shown here is derived from an EMBL/GenBank/DDBJ whole genome shotgun (WGS) entry which is preliminary data.</text>
</comment>
<sequence>MADTAVPVMWAGELSETLDFYKTLGYEVTYEQTRPYTYGAIRRPGYDLHFFAPPKGDRGPVENVGCLVMVGEVEELHAGFSAALRAKYGRVPARGIPRITRMRPGQTRFTVYDPAGNGITYIRHDEPEMEYGGSTKLTGLAKVIDNARILRFSKQDDPAARRALEAGLRRHGGTATALERAHALADLVEIAVAEEDSARAAELRGKIAELELSAEERTTIAEHLRIATDLAAWLDAD</sequence>
<dbReference type="SUPFAM" id="SSF54593">
    <property type="entry name" value="Glyoxalase/Bleomycin resistance protein/Dihydroxybiphenyl dioxygenase"/>
    <property type="match status" value="1"/>
</dbReference>